<keyword evidence="3" id="KW-0862">Zinc</keyword>
<dbReference type="RefSeq" id="XP_010240841.1">
    <property type="nucleotide sequence ID" value="XM_010242539.1"/>
</dbReference>
<evidence type="ECO:0000259" key="5">
    <source>
        <dbReference type="PROSITE" id="PS50966"/>
    </source>
</evidence>
<evidence type="ECO:0000256" key="4">
    <source>
        <dbReference type="PROSITE-ProRule" id="PRU00325"/>
    </source>
</evidence>
<dbReference type="InterPro" id="IPR006564">
    <property type="entry name" value="Znf_PMZ"/>
</dbReference>
<dbReference type="OrthoDB" id="1939383at2759"/>
<evidence type="ECO:0000313" key="6">
    <source>
        <dbReference type="Proteomes" id="UP000189703"/>
    </source>
</evidence>
<evidence type="ECO:0000256" key="3">
    <source>
        <dbReference type="ARBA" id="ARBA00022833"/>
    </source>
</evidence>
<proteinExistence type="predicted"/>
<dbReference type="GeneID" id="104585602"/>
<gene>
    <name evidence="7" type="primary">LOC104585602</name>
</gene>
<dbReference type="PANTHER" id="PTHR31973">
    <property type="entry name" value="POLYPROTEIN, PUTATIVE-RELATED"/>
    <property type="match status" value="1"/>
</dbReference>
<dbReference type="eggNOG" id="ENOG502SJSG">
    <property type="taxonomic scope" value="Eukaryota"/>
</dbReference>
<dbReference type="AlphaFoldDB" id="A0A1U7YM19"/>
<dbReference type="SMART" id="SM00575">
    <property type="entry name" value="ZnF_PMZ"/>
    <property type="match status" value="1"/>
</dbReference>
<evidence type="ECO:0000313" key="7">
    <source>
        <dbReference type="RefSeq" id="XP_010240841.1"/>
    </source>
</evidence>
<dbReference type="OMA" id="FTIRINC"/>
<dbReference type="KEGG" id="nnu:104585602"/>
<organism evidence="6 7">
    <name type="scientific">Nelumbo nucifera</name>
    <name type="common">Sacred lotus</name>
    <dbReference type="NCBI Taxonomy" id="4432"/>
    <lineage>
        <taxon>Eukaryota</taxon>
        <taxon>Viridiplantae</taxon>
        <taxon>Streptophyta</taxon>
        <taxon>Embryophyta</taxon>
        <taxon>Tracheophyta</taxon>
        <taxon>Spermatophyta</taxon>
        <taxon>Magnoliopsida</taxon>
        <taxon>Proteales</taxon>
        <taxon>Nelumbonaceae</taxon>
        <taxon>Nelumbo</taxon>
    </lineage>
</organism>
<name>A0A1U7YM19_NELNU</name>
<reference evidence="7" key="1">
    <citation type="submission" date="2025-08" db="UniProtKB">
        <authorList>
            <consortium name="RefSeq"/>
        </authorList>
    </citation>
    <scope>IDENTIFICATION</scope>
</reference>
<accession>A0A1U7YM19</accession>
<feature type="domain" description="SWIM-type" evidence="5">
    <location>
        <begin position="227"/>
        <end position="259"/>
    </location>
</feature>
<dbReference type="InParanoid" id="A0A1U7YM19"/>
<keyword evidence="1" id="KW-0479">Metal-binding</keyword>
<protein>
    <submittedName>
        <fullName evidence="7">Uncharacterized protein LOC104585602</fullName>
    </submittedName>
</protein>
<dbReference type="Proteomes" id="UP000189703">
    <property type="component" value="Unplaced"/>
</dbReference>
<dbReference type="PROSITE" id="PS50966">
    <property type="entry name" value="ZF_SWIM"/>
    <property type="match status" value="1"/>
</dbReference>
<dbReference type="PANTHER" id="PTHR31973:SF187">
    <property type="entry name" value="MUTATOR TRANSPOSASE MUDRA PROTEIN"/>
    <property type="match status" value="1"/>
</dbReference>
<dbReference type="Pfam" id="PF04434">
    <property type="entry name" value="SWIM"/>
    <property type="match status" value="1"/>
</dbReference>
<dbReference type="GO" id="GO:0008270">
    <property type="term" value="F:zinc ion binding"/>
    <property type="evidence" value="ECO:0007669"/>
    <property type="project" value="UniProtKB-KW"/>
</dbReference>
<keyword evidence="6" id="KW-1185">Reference proteome</keyword>
<sequence length="293" mass="33388">MVLCLRVKLKVTDSIRGSLADSYAVLPQYCTTLLASNLGSVLKLHAPLASKEYTYGVFKRVFICLVGPRDGFLNGCKKIIGLDEVESRDNWTWFLVELRDSLGIDDPHRSTFMSDRKKGIVEAVSCCMTSANHRGYLRYLYSNFKKLFKGKIGEARAMLIVEMLEDVRKRWMQKIYYRHKASGALKSDLLPKVQAIIDKRSREARSVRIFQSGQYVFQTLGGDLVENVTKIDLMSCTCNVWDISGLPCTHALAVLSFTRGRVEDLCDKAFHKATYEKVYSHFSHALLGQKYWQ</sequence>
<dbReference type="InterPro" id="IPR007527">
    <property type="entry name" value="Znf_SWIM"/>
</dbReference>
<keyword evidence="2 4" id="KW-0863">Zinc-finger</keyword>
<evidence type="ECO:0000256" key="2">
    <source>
        <dbReference type="ARBA" id="ARBA00022771"/>
    </source>
</evidence>
<evidence type="ECO:0000256" key="1">
    <source>
        <dbReference type="ARBA" id="ARBA00022723"/>
    </source>
</evidence>